<evidence type="ECO:0008006" key="4">
    <source>
        <dbReference type="Google" id="ProtNLM"/>
    </source>
</evidence>
<sequence>MTMSIALMHFCAVSFGTAFERATACLMGSWKRPPCLSTDIAIGLKFSSSSPPWLAMTVPFFSIFLIPASSRPILKGTPRGSVGYLSASPAH</sequence>
<proteinExistence type="predicted"/>
<keyword evidence="1" id="KW-0732">Signal</keyword>
<dbReference type="HOGENOM" id="CLU_2428590_0_0_1"/>
<dbReference type="EMBL" id="AFRT01000861">
    <property type="protein sequence ID" value="ELU42324.1"/>
    <property type="molecule type" value="Genomic_DNA"/>
</dbReference>
<dbReference type="Proteomes" id="UP000011668">
    <property type="component" value="Unassembled WGS sequence"/>
</dbReference>
<keyword evidence="3" id="KW-1185">Reference proteome</keyword>
<organism evidence="2 3">
    <name type="scientific">Thanatephorus cucumeris (strain AG1-IA)</name>
    <name type="common">Rice sheath blight fungus</name>
    <name type="synonym">Rhizoctonia solani</name>
    <dbReference type="NCBI Taxonomy" id="983506"/>
    <lineage>
        <taxon>Eukaryota</taxon>
        <taxon>Fungi</taxon>
        <taxon>Dikarya</taxon>
        <taxon>Basidiomycota</taxon>
        <taxon>Agaricomycotina</taxon>
        <taxon>Agaricomycetes</taxon>
        <taxon>Cantharellales</taxon>
        <taxon>Ceratobasidiaceae</taxon>
        <taxon>Rhizoctonia</taxon>
        <taxon>Rhizoctonia solani AG-1</taxon>
    </lineage>
</organism>
<evidence type="ECO:0000313" key="2">
    <source>
        <dbReference type="EMBL" id="ELU42324.1"/>
    </source>
</evidence>
<gene>
    <name evidence="2" type="ORF">AG1IA_03650</name>
</gene>
<name>L8X147_THACA</name>
<feature type="chain" id="PRO_5003997083" description="Secreted protein" evidence="1">
    <location>
        <begin position="19"/>
        <end position="91"/>
    </location>
</feature>
<accession>L8X147</accession>
<dbReference type="AlphaFoldDB" id="L8X147"/>
<comment type="caution">
    <text evidence="2">The sequence shown here is derived from an EMBL/GenBank/DDBJ whole genome shotgun (WGS) entry which is preliminary data.</text>
</comment>
<evidence type="ECO:0000256" key="1">
    <source>
        <dbReference type="SAM" id="SignalP"/>
    </source>
</evidence>
<reference evidence="2 3" key="1">
    <citation type="journal article" date="2013" name="Nat. Commun.">
        <title>The evolution and pathogenic mechanisms of the rice sheath blight pathogen.</title>
        <authorList>
            <person name="Zheng A."/>
            <person name="Lin R."/>
            <person name="Xu L."/>
            <person name="Qin P."/>
            <person name="Tang C."/>
            <person name="Ai P."/>
            <person name="Zhang D."/>
            <person name="Liu Y."/>
            <person name="Sun Z."/>
            <person name="Feng H."/>
            <person name="Wang Y."/>
            <person name="Chen Y."/>
            <person name="Liang X."/>
            <person name="Fu R."/>
            <person name="Li Q."/>
            <person name="Zhang J."/>
            <person name="Yu X."/>
            <person name="Xie Z."/>
            <person name="Ding L."/>
            <person name="Guan P."/>
            <person name="Tang J."/>
            <person name="Liang Y."/>
            <person name="Wang S."/>
            <person name="Deng Q."/>
            <person name="Li S."/>
            <person name="Zhu J."/>
            <person name="Wang L."/>
            <person name="Liu H."/>
            <person name="Li P."/>
        </authorList>
    </citation>
    <scope>NUCLEOTIDE SEQUENCE [LARGE SCALE GENOMIC DNA]</scope>
    <source>
        <strain evidence="3">AG-1 IA</strain>
    </source>
</reference>
<feature type="signal peptide" evidence="1">
    <location>
        <begin position="1"/>
        <end position="18"/>
    </location>
</feature>
<protein>
    <recommendedName>
        <fullName evidence="4">Secreted protein</fullName>
    </recommendedName>
</protein>
<evidence type="ECO:0000313" key="3">
    <source>
        <dbReference type="Proteomes" id="UP000011668"/>
    </source>
</evidence>